<evidence type="ECO:0000313" key="3">
    <source>
        <dbReference type="Ensembl" id="ENSMICP00000031804.2"/>
    </source>
</evidence>
<dbReference type="GeneTree" id="ENSGT00950000183058"/>
<gene>
    <name evidence="3" type="primary">LSR</name>
</gene>
<reference evidence="3" key="3">
    <citation type="submission" date="2025-09" db="UniProtKB">
        <authorList>
            <consortium name="Ensembl"/>
        </authorList>
    </citation>
    <scope>IDENTIFICATION</scope>
</reference>
<proteinExistence type="predicted"/>
<keyword evidence="4" id="KW-1185">Reference proteome</keyword>
<sequence>MALVARGLCRGLGSHPAAPGRGAAVFLWLLLSTWCTAPPASAIQVTVSDPYHVVILFQPVTLPCTYQVTTSPTVPIVIWKYKSFCRDRIADAFSPASADNQLNAQVAAGNPGYNPYVECQDSVRTVRVVATKQGNAVTLGEYYQGRRITITGMYAAGKAATSGVPSIYAPSTYAHLSPAKTPPPPAIIPMGPVYNGYPGGYPGDFDRSSSVGGHSSQVPLLRDVDSSVTSEVRSGYRIQANQQDDSMRVLYYMEKELANFDPSRPGPPNGRVERAMSEVTSLHEDDWRPRPSRGPALTPIRDEEWGRRSPQSPRRWEQEPPGGAGGGWRAGRPRAHSVDALDDLRPGSAESGRRSPPSSARRGRAYGPPRSRSRDDLYEQDEPRDFPRPRGAHHEDGRARCPRPRDPRDDGSRAGGPQYDGRLLEEALRKKGRPRRDEEEEEEEGYYPPAPPPYSPYETDSQASRERRLKK</sequence>
<dbReference type="InterPro" id="IPR051874">
    <property type="entry name" value="Ig-like_domain-LISCH7"/>
</dbReference>
<dbReference type="GO" id="GO:1904274">
    <property type="term" value="P:tricellular tight junction assembly"/>
    <property type="evidence" value="ECO:0007669"/>
    <property type="project" value="TreeGrafter"/>
</dbReference>
<accession>A0A8C5W273</accession>
<evidence type="ECO:0000256" key="1">
    <source>
        <dbReference type="SAM" id="MobiDB-lite"/>
    </source>
</evidence>
<feature type="signal peptide" evidence="2">
    <location>
        <begin position="1"/>
        <end position="42"/>
    </location>
</feature>
<dbReference type="GO" id="GO:0061689">
    <property type="term" value="C:tricellular tight junction"/>
    <property type="evidence" value="ECO:0007669"/>
    <property type="project" value="TreeGrafter"/>
</dbReference>
<feature type="compositionally biased region" description="Basic and acidic residues" evidence="1">
    <location>
        <begin position="277"/>
        <end position="289"/>
    </location>
</feature>
<reference evidence="3" key="2">
    <citation type="submission" date="2025-08" db="UniProtKB">
        <authorList>
            <consortium name="Ensembl"/>
        </authorList>
    </citation>
    <scope>IDENTIFICATION</scope>
</reference>
<organism evidence="3 4">
    <name type="scientific">Microcebus murinus</name>
    <name type="common">Gray mouse lemur</name>
    <name type="synonym">Lemur murinus</name>
    <dbReference type="NCBI Taxonomy" id="30608"/>
    <lineage>
        <taxon>Eukaryota</taxon>
        <taxon>Metazoa</taxon>
        <taxon>Chordata</taxon>
        <taxon>Craniata</taxon>
        <taxon>Vertebrata</taxon>
        <taxon>Euteleostomi</taxon>
        <taxon>Mammalia</taxon>
        <taxon>Eutheria</taxon>
        <taxon>Euarchontoglires</taxon>
        <taxon>Primates</taxon>
        <taxon>Strepsirrhini</taxon>
        <taxon>Lemuriformes</taxon>
        <taxon>Cheirogaleidae</taxon>
        <taxon>Microcebus</taxon>
    </lineage>
</organism>
<evidence type="ECO:0000313" key="4">
    <source>
        <dbReference type="Proteomes" id="UP000694394"/>
    </source>
</evidence>
<feature type="region of interest" description="Disordered" evidence="1">
    <location>
        <begin position="277"/>
        <end position="471"/>
    </location>
</feature>
<name>A0A8C5W273_MICMU</name>
<protein>
    <submittedName>
        <fullName evidence="3">Lipolysis stimulated lipoprotein receptor</fullName>
    </submittedName>
</protein>
<feature type="compositionally biased region" description="Basic and acidic residues" evidence="1">
    <location>
        <begin position="336"/>
        <end position="345"/>
    </location>
</feature>
<dbReference type="PANTHER" id="PTHR15923:SF1">
    <property type="entry name" value="LIPOLYSIS-STIMULATED LIPOPROTEIN RECEPTOR"/>
    <property type="match status" value="1"/>
</dbReference>
<dbReference type="PANTHER" id="PTHR15923">
    <property type="entry name" value="TRANSMEMBRANE AND IMMUNOGLOBULIN DOMAIN-CONTAINING PROTEIN"/>
    <property type="match status" value="1"/>
</dbReference>
<feature type="compositionally biased region" description="Low complexity" evidence="1">
    <location>
        <begin position="346"/>
        <end position="360"/>
    </location>
</feature>
<dbReference type="Ensembl" id="ENSMICT00000036964.2">
    <property type="protein sequence ID" value="ENSMICP00000031804.2"/>
    <property type="gene ID" value="ENSMICG00000001514.3"/>
</dbReference>
<dbReference type="GO" id="GO:0005886">
    <property type="term" value="C:plasma membrane"/>
    <property type="evidence" value="ECO:0007669"/>
    <property type="project" value="TreeGrafter"/>
</dbReference>
<dbReference type="AlphaFoldDB" id="A0A8C5W273"/>
<reference evidence="3" key="1">
    <citation type="submission" date="2016-12" db="EMBL/GenBank/DDBJ databases">
        <title>Mouse lemur reference genome and diversity panel.</title>
        <authorList>
            <person name="Harris R."/>
            <person name="Larsen P."/>
            <person name="Liu Y."/>
            <person name="Hughes D.S."/>
            <person name="Murali S."/>
            <person name="Raveendran M."/>
            <person name="Korchina V."/>
            <person name="Wang M."/>
            <person name="Jhangiani S."/>
            <person name="Bandaranaike D."/>
            <person name="Bellair M."/>
            <person name="Blankenburg K."/>
            <person name="Chao H."/>
            <person name="Dahdouli M."/>
            <person name="Dinh H."/>
            <person name="Doddapaneni H."/>
            <person name="English A."/>
            <person name="Firestine M."/>
            <person name="Gnanaolivu R."/>
            <person name="Gross S."/>
            <person name="Hernandez B."/>
            <person name="Javaid M."/>
            <person name="Jayaseelan J."/>
            <person name="Jones J."/>
            <person name="Khan Z."/>
            <person name="Kovar C."/>
            <person name="Kurapati P."/>
            <person name="Le B."/>
            <person name="Lee S."/>
            <person name="Li M."/>
            <person name="Mathew T."/>
            <person name="Narasimhan A."/>
            <person name="Ngo D."/>
            <person name="Nguyen L."/>
            <person name="Okwuonu G."/>
            <person name="Ongeri F."/>
            <person name="Osuji N."/>
            <person name="Pu L.-L."/>
            <person name="Puazo M."/>
            <person name="Quiroz J."/>
            <person name="Raj R."/>
            <person name="Rajbhandari K."/>
            <person name="Reid J.G."/>
            <person name="Santibanez J."/>
            <person name="Sexton D."/>
            <person name="Skinner E."/>
            <person name="Vee V."/>
            <person name="Weissenberger G."/>
            <person name="Wu Y."/>
            <person name="Xin Y."/>
            <person name="Han Y."/>
            <person name="Campbell C."/>
            <person name="Brown A."/>
            <person name="Sullivan B."/>
            <person name="Shelton J."/>
            <person name="Brown S."/>
            <person name="Dudchenko O."/>
            <person name="Machol I."/>
            <person name="Durand N."/>
            <person name="Shamim M."/>
            <person name="Lieberman A."/>
            <person name="Muzny D.M."/>
            <person name="Richards S."/>
            <person name="Yoder A."/>
            <person name="Worley K.C."/>
            <person name="Rogers J."/>
            <person name="Gibbs R.A."/>
        </authorList>
    </citation>
    <scope>NUCLEOTIDE SEQUENCE [LARGE SCALE GENOMIC DNA]</scope>
</reference>
<evidence type="ECO:0000256" key="2">
    <source>
        <dbReference type="SAM" id="SignalP"/>
    </source>
</evidence>
<feature type="compositionally biased region" description="Basic and acidic residues" evidence="1">
    <location>
        <begin position="372"/>
        <end position="412"/>
    </location>
</feature>
<keyword evidence="2" id="KW-0732">Signal</keyword>
<dbReference type="Proteomes" id="UP000694394">
    <property type="component" value="Chromosome 22"/>
</dbReference>
<feature type="chain" id="PRO_5034832627" evidence="2">
    <location>
        <begin position="43"/>
        <end position="471"/>
    </location>
</feature>
<dbReference type="EMBL" id="ABDC03026975">
    <property type="status" value="NOT_ANNOTATED_CDS"/>
    <property type="molecule type" value="Genomic_DNA"/>
</dbReference>
<dbReference type="GO" id="GO:0060856">
    <property type="term" value="P:establishment of blood-brain barrier"/>
    <property type="evidence" value="ECO:0007669"/>
    <property type="project" value="TreeGrafter"/>
</dbReference>